<dbReference type="InterPro" id="IPR004042">
    <property type="entry name" value="Intein_endonuc_central"/>
</dbReference>
<feature type="domain" description="SF4 helicase" evidence="22">
    <location>
        <begin position="839"/>
        <end position="900"/>
    </location>
</feature>
<dbReference type="SMART" id="SM00306">
    <property type="entry name" value="HintN"/>
    <property type="match status" value="1"/>
</dbReference>
<dbReference type="NCBIfam" id="NF005852">
    <property type="entry name" value="PRK07773.1"/>
    <property type="match status" value="1"/>
</dbReference>
<dbReference type="EMBL" id="VJNA01000014">
    <property type="protein sequence ID" value="TSE24796.1"/>
    <property type="molecule type" value="Genomic_DNA"/>
</dbReference>
<keyword evidence="11 20" id="KW-0067">ATP-binding</keyword>
<dbReference type="EC" id="5.6.2.3" evidence="19 20"/>
<evidence type="ECO:0000256" key="12">
    <source>
        <dbReference type="ARBA" id="ARBA00022886"/>
    </source>
</evidence>
<proteinExistence type="inferred from homology"/>
<evidence type="ECO:0000256" key="1">
    <source>
        <dbReference type="ARBA" id="ARBA00008428"/>
    </source>
</evidence>
<keyword evidence="3 20" id="KW-0235">DNA replication</keyword>
<dbReference type="GO" id="GO:0005829">
    <property type="term" value="C:cytosol"/>
    <property type="evidence" value="ECO:0007669"/>
    <property type="project" value="TreeGrafter"/>
</dbReference>
<keyword evidence="6 20" id="KW-0547">Nucleotide-binding</keyword>
<evidence type="ECO:0000256" key="3">
    <source>
        <dbReference type="ARBA" id="ARBA00022705"/>
    </source>
</evidence>
<dbReference type="InterPro" id="IPR004860">
    <property type="entry name" value="LAGLIDADG_dom"/>
</dbReference>
<evidence type="ECO:0000256" key="5">
    <source>
        <dbReference type="ARBA" id="ARBA00022737"/>
    </source>
</evidence>
<keyword evidence="4" id="KW-0540">Nuclease</keyword>
<dbReference type="CDD" id="cd00984">
    <property type="entry name" value="DnaB_C"/>
    <property type="match status" value="1"/>
</dbReference>
<keyword evidence="10" id="KW-0068">Autocatalytic cleavage</keyword>
<keyword evidence="13" id="KW-0651">Protein splicing</keyword>
<dbReference type="InterPro" id="IPR030934">
    <property type="entry name" value="Intein_C"/>
</dbReference>
<dbReference type="PROSITE" id="PS51199">
    <property type="entry name" value="SF4_HELICASE"/>
    <property type="match status" value="2"/>
</dbReference>
<keyword evidence="2 20" id="KW-0639">Primosome</keyword>
<keyword evidence="15" id="KW-0413">Isomerase</keyword>
<dbReference type="FunFam" id="1.10.860.10:FF:000001">
    <property type="entry name" value="Replicative DNA helicase"/>
    <property type="match status" value="1"/>
</dbReference>
<dbReference type="InterPro" id="IPR027434">
    <property type="entry name" value="Homing_endonucl"/>
</dbReference>
<dbReference type="PRINTS" id="PR00379">
    <property type="entry name" value="INTEIN"/>
</dbReference>
<dbReference type="AlphaFoldDB" id="A0A554WMJ6"/>
<keyword evidence="5" id="KW-0677">Repeat</keyword>
<dbReference type="GO" id="GO:0006269">
    <property type="term" value="P:DNA replication, synthesis of primer"/>
    <property type="evidence" value="ECO:0007669"/>
    <property type="project" value="UniProtKB-UniRule"/>
</dbReference>
<keyword evidence="8 20" id="KW-0378">Hydrolase</keyword>
<dbReference type="Gene3D" id="1.10.860.10">
    <property type="entry name" value="DNAb Helicase, Chain A"/>
    <property type="match status" value="1"/>
</dbReference>
<reference evidence="23 24" key="1">
    <citation type="submission" date="2019-07" db="EMBL/GenBank/DDBJ databases">
        <title>Tepidimonas aquatica CLN-1 draft genome.</title>
        <authorList>
            <person name="Da Costa M.S."/>
            <person name="Froufe H.J.C."/>
            <person name="Egas C."/>
            <person name="Albuquerque L."/>
        </authorList>
    </citation>
    <scope>NUCLEOTIDE SEQUENCE [LARGE SCALE GENOMIC DNA]</scope>
    <source>
        <strain evidence="23 24">CLN-1</strain>
    </source>
</reference>
<evidence type="ECO:0000256" key="13">
    <source>
        <dbReference type="ARBA" id="ARBA00023000"/>
    </source>
</evidence>
<evidence type="ECO:0000256" key="15">
    <source>
        <dbReference type="ARBA" id="ARBA00023235"/>
    </source>
</evidence>
<dbReference type="InterPro" id="IPR027417">
    <property type="entry name" value="P-loop_NTPase"/>
</dbReference>
<accession>A0A554WMJ6</accession>
<dbReference type="SUPFAM" id="SSF55608">
    <property type="entry name" value="Homing endonucleases"/>
    <property type="match status" value="1"/>
</dbReference>
<comment type="function">
    <text evidence="17">The intein is an endonuclease.</text>
</comment>
<dbReference type="InterPro" id="IPR036844">
    <property type="entry name" value="Hint_dom_sf"/>
</dbReference>
<sequence>MLPQSRAMNDASIDPLAALSPLLPPLEHDPQLAALRVPPHSLEAESSVLGGLLLDNAAWDRVADLITESDFYRPEHQRIFAAIDALIGAGKPADVITVHEHLASLGRADEVGGLAYLNQLAQYVPSAANIRRYAEIVRERAILRKLIAASDDIAAQAFAPRGKPVATILDEAEQKILSIGEEGSRMKQGFQSMDKLVVELLDRVQEMADNPNDITGVPTGFIDLDRMTAGLQPGDLIIIAARPSMGKTAFAINIAEHVALHEGLPVAVFSMEMGAAQLAVRVVGSIGRINQSHLRTGKLAPDEWPRLTEAIEKLRHVSLYIDETPGLTPAELRANARRLARQCGKLGLIVVDYLQLMSGGGNSDENRATELGEISRGLKMLAKELQCPVIALSQLNRGVEQRTDKRPMMSDLRECVTGDTLVCLTDGRRVPIAQLVGHRPEVWAVDERQRLVPAQADLVWHVGQRPVYRVRLASGRELCATAQHRVLAGGGWTTVCELRVGDRVALARQIPSAPTAADWPEEHLALLGHLIGDGSYLVGQPLRYTTVSEDNAAIVERAAQTFGCTVRRHQGAGRWFQLTIAGNGNRWHPRGVNAWLRELGIFGQRSHDKRIPQAVFTLSDTSIATLLRHLWATDGSIHVRPPGQKGAPRVYFSTASEGLARDVAALLLRLGLVARVRRPSSNGRVWTVDVSGAEQQHRFLATVGAYGPRQAAAQALQRWLDALGADGGNVNVDTLPANVFERVKELMRARGISQRQMAAMRGTSYGGAAHFRFAPSGAVLQDYAERLDDETLRRWATSDLFWDRVVAVEPAGEADVYDLTVPGPSSWLADGVVSHNSGAIEQDADIIMFIYRDEYYTKDQCKEPGVAEIIIGKQRNGPTGTVKLAFLSALTRFENLAGYDTGY</sequence>
<name>A0A554WMJ6_9BURK</name>
<comment type="caution">
    <text evidence="23">The sequence shown here is derived from an EMBL/GenBank/DDBJ whole genome shotgun (WGS) entry which is preliminary data.</text>
</comment>
<dbReference type="GO" id="GO:0016887">
    <property type="term" value="F:ATP hydrolysis activity"/>
    <property type="evidence" value="ECO:0007669"/>
    <property type="project" value="RHEA"/>
</dbReference>
<dbReference type="Gene3D" id="3.10.28.10">
    <property type="entry name" value="Homing endonucleases"/>
    <property type="match status" value="1"/>
</dbReference>
<dbReference type="GO" id="GO:0016539">
    <property type="term" value="P:intein-mediated protein splicing"/>
    <property type="evidence" value="ECO:0007669"/>
    <property type="project" value="InterPro"/>
</dbReference>
<dbReference type="InterPro" id="IPR016136">
    <property type="entry name" value="DNA_helicase_N/primase_C"/>
</dbReference>
<feature type="domain" description="SF4 helicase" evidence="22">
    <location>
        <begin position="210"/>
        <end position="416"/>
    </location>
</feature>
<dbReference type="NCBIfam" id="TIGR01443">
    <property type="entry name" value="intein_Cterm"/>
    <property type="match status" value="1"/>
</dbReference>
<dbReference type="InterPro" id="IPR001387">
    <property type="entry name" value="Cro/C1-type_HTH"/>
</dbReference>
<dbReference type="InterPro" id="IPR003587">
    <property type="entry name" value="Hint_dom_N"/>
</dbReference>
<dbReference type="GO" id="GO:0006314">
    <property type="term" value="P:intron homing"/>
    <property type="evidence" value="ECO:0007669"/>
    <property type="project" value="UniProtKB-KW"/>
</dbReference>
<dbReference type="Pfam" id="PF00772">
    <property type="entry name" value="DnaB"/>
    <property type="match status" value="1"/>
</dbReference>
<evidence type="ECO:0000256" key="18">
    <source>
        <dbReference type="ARBA" id="ARBA00048954"/>
    </source>
</evidence>
<dbReference type="Gene3D" id="3.40.50.300">
    <property type="entry name" value="P-loop containing nucleotide triphosphate hydrolases"/>
    <property type="match status" value="2"/>
</dbReference>
<evidence type="ECO:0000256" key="14">
    <source>
        <dbReference type="ARBA" id="ARBA00023125"/>
    </source>
</evidence>
<dbReference type="SUPFAM" id="SSF52540">
    <property type="entry name" value="P-loop containing nucleoside triphosphate hydrolases"/>
    <property type="match status" value="2"/>
</dbReference>
<dbReference type="InterPro" id="IPR006141">
    <property type="entry name" value="Intein_N"/>
</dbReference>
<comment type="similarity">
    <text evidence="1 20">Belongs to the helicase family. DnaB subfamily.</text>
</comment>
<dbReference type="CDD" id="cd00093">
    <property type="entry name" value="HTH_XRE"/>
    <property type="match status" value="1"/>
</dbReference>
<evidence type="ECO:0000259" key="21">
    <source>
        <dbReference type="PROSITE" id="PS50819"/>
    </source>
</evidence>
<dbReference type="GO" id="GO:0043139">
    <property type="term" value="F:5'-3' DNA helicase activity"/>
    <property type="evidence" value="ECO:0007669"/>
    <property type="project" value="UniProtKB-EC"/>
</dbReference>
<dbReference type="SUPFAM" id="SSF51294">
    <property type="entry name" value="Hedgehog/intein (Hint) domain"/>
    <property type="match status" value="1"/>
</dbReference>
<dbReference type="InterPro" id="IPR036185">
    <property type="entry name" value="DNA_heli_DnaB-like_N_sf"/>
</dbReference>
<evidence type="ECO:0000259" key="22">
    <source>
        <dbReference type="PROSITE" id="PS51199"/>
    </source>
</evidence>
<dbReference type="SMART" id="SM00305">
    <property type="entry name" value="HintC"/>
    <property type="match status" value="1"/>
</dbReference>
<dbReference type="InterPro" id="IPR003593">
    <property type="entry name" value="AAA+_ATPase"/>
</dbReference>
<organism evidence="23 24">
    <name type="scientific">Tepidimonas aquatica</name>
    <dbReference type="NCBI Taxonomy" id="247482"/>
    <lineage>
        <taxon>Bacteria</taxon>
        <taxon>Pseudomonadati</taxon>
        <taxon>Pseudomonadota</taxon>
        <taxon>Betaproteobacteria</taxon>
        <taxon>Burkholderiales</taxon>
        <taxon>Tepidimonas</taxon>
    </lineage>
</organism>
<dbReference type="InterPro" id="IPR007694">
    <property type="entry name" value="DNA_helicase_DnaB-like_C"/>
</dbReference>
<dbReference type="Proteomes" id="UP000318554">
    <property type="component" value="Unassembled WGS sequence"/>
</dbReference>
<dbReference type="NCBIfam" id="TIGR00665">
    <property type="entry name" value="DnaB"/>
    <property type="match status" value="1"/>
</dbReference>
<dbReference type="GO" id="GO:0003677">
    <property type="term" value="F:DNA binding"/>
    <property type="evidence" value="ECO:0007669"/>
    <property type="project" value="UniProtKB-UniRule"/>
</dbReference>
<evidence type="ECO:0000256" key="16">
    <source>
        <dbReference type="ARBA" id="ARBA00044932"/>
    </source>
</evidence>
<keyword evidence="14 20" id="KW-0238">DNA-binding</keyword>
<feature type="domain" description="DOD-type homing endonuclease" evidence="21">
    <location>
        <begin position="526"/>
        <end position="672"/>
    </location>
</feature>
<keyword evidence="9 20" id="KW-0347">Helicase</keyword>
<evidence type="ECO:0000256" key="2">
    <source>
        <dbReference type="ARBA" id="ARBA00022515"/>
    </source>
</evidence>
<evidence type="ECO:0000256" key="9">
    <source>
        <dbReference type="ARBA" id="ARBA00022806"/>
    </source>
</evidence>
<dbReference type="InterPro" id="IPR007692">
    <property type="entry name" value="DNA_helicase_DnaB"/>
</dbReference>
<evidence type="ECO:0000313" key="24">
    <source>
        <dbReference type="Proteomes" id="UP000318554"/>
    </source>
</evidence>
<evidence type="ECO:0000313" key="23">
    <source>
        <dbReference type="EMBL" id="TSE24796.1"/>
    </source>
</evidence>
<dbReference type="GO" id="GO:0005524">
    <property type="term" value="F:ATP binding"/>
    <property type="evidence" value="ECO:0007669"/>
    <property type="project" value="UniProtKB-UniRule"/>
</dbReference>
<dbReference type="GO" id="GO:1990077">
    <property type="term" value="C:primosome complex"/>
    <property type="evidence" value="ECO:0007669"/>
    <property type="project" value="UniProtKB-UniRule"/>
</dbReference>
<evidence type="ECO:0000256" key="4">
    <source>
        <dbReference type="ARBA" id="ARBA00022722"/>
    </source>
</evidence>
<keyword evidence="12" id="KW-0404">Intron homing</keyword>
<dbReference type="PANTHER" id="PTHR30153:SF2">
    <property type="entry name" value="REPLICATIVE DNA HELICASE"/>
    <property type="match status" value="1"/>
</dbReference>
<dbReference type="PROSITE" id="PS50817">
    <property type="entry name" value="INTEIN_N_TER"/>
    <property type="match status" value="1"/>
</dbReference>
<evidence type="ECO:0000256" key="7">
    <source>
        <dbReference type="ARBA" id="ARBA00022759"/>
    </source>
</evidence>
<dbReference type="GO" id="GO:0004519">
    <property type="term" value="F:endonuclease activity"/>
    <property type="evidence" value="ECO:0007669"/>
    <property type="project" value="UniProtKB-KW"/>
</dbReference>
<evidence type="ECO:0000256" key="10">
    <source>
        <dbReference type="ARBA" id="ARBA00022813"/>
    </source>
</evidence>
<dbReference type="Pfam" id="PF03796">
    <property type="entry name" value="DnaB_C"/>
    <property type="match status" value="2"/>
</dbReference>
<gene>
    <name evidence="23" type="primary">dnaB</name>
    <name evidence="23" type="ORF">Taqua_01362</name>
</gene>
<dbReference type="InterPro" id="IPR006142">
    <property type="entry name" value="INTEIN"/>
</dbReference>
<dbReference type="NCBIfam" id="TIGR01445">
    <property type="entry name" value="intein_Nterm"/>
    <property type="match status" value="1"/>
</dbReference>
<evidence type="ECO:0000256" key="11">
    <source>
        <dbReference type="ARBA" id="ARBA00022840"/>
    </source>
</evidence>
<keyword evidence="7" id="KW-0255">Endonuclease</keyword>
<dbReference type="Pfam" id="PF14528">
    <property type="entry name" value="LAGLIDADG_3"/>
    <property type="match status" value="1"/>
</dbReference>
<dbReference type="SUPFAM" id="SSF48024">
    <property type="entry name" value="N-terminal domain of DnaB helicase"/>
    <property type="match status" value="1"/>
</dbReference>
<dbReference type="NCBIfam" id="NF004384">
    <property type="entry name" value="PRK05748.1"/>
    <property type="match status" value="1"/>
</dbReference>
<comment type="function">
    <text evidence="16 20">The main replicative DNA helicase, it participates in initiation and elongation during chromosome replication. Travels ahead of the DNA replisome, separating dsDNA into templates for DNA synthesis. A processive ATP-dependent 5'-3' DNA helicase it has DNA-dependent ATPase activity.</text>
</comment>
<comment type="catalytic activity">
    <reaction evidence="18 20">
        <text>ATP + H2O = ADP + phosphate + H(+)</text>
        <dbReference type="Rhea" id="RHEA:13065"/>
        <dbReference type="ChEBI" id="CHEBI:15377"/>
        <dbReference type="ChEBI" id="CHEBI:15378"/>
        <dbReference type="ChEBI" id="CHEBI:30616"/>
        <dbReference type="ChEBI" id="CHEBI:43474"/>
        <dbReference type="ChEBI" id="CHEBI:456216"/>
        <dbReference type="EC" id="5.6.2.3"/>
    </reaction>
</comment>
<dbReference type="InterPro" id="IPR007693">
    <property type="entry name" value="DNA_helicase_DnaB-like_N"/>
</dbReference>
<evidence type="ECO:0000256" key="19">
    <source>
        <dbReference type="NCBIfam" id="TIGR00665"/>
    </source>
</evidence>
<evidence type="ECO:0000256" key="6">
    <source>
        <dbReference type="ARBA" id="ARBA00022741"/>
    </source>
</evidence>
<keyword evidence="24" id="KW-1185">Reference proteome</keyword>
<dbReference type="PROSITE" id="PS50819">
    <property type="entry name" value="INTEIN_ENDONUCLEASE"/>
    <property type="match status" value="1"/>
</dbReference>
<dbReference type="PROSITE" id="PS50818">
    <property type="entry name" value="INTEIN_C_TER"/>
    <property type="match status" value="1"/>
</dbReference>
<dbReference type="Gene3D" id="2.170.16.10">
    <property type="entry name" value="Hedgehog/Intein (Hint) domain"/>
    <property type="match status" value="2"/>
</dbReference>
<protein>
    <recommendedName>
        <fullName evidence="19 20">Replicative DNA helicase</fullName>
        <ecNumber evidence="19 20">5.6.2.3</ecNumber>
    </recommendedName>
</protein>
<dbReference type="CDD" id="cd00081">
    <property type="entry name" value="Hint"/>
    <property type="match status" value="1"/>
</dbReference>
<evidence type="ECO:0000256" key="17">
    <source>
        <dbReference type="ARBA" id="ARBA00044940"/>
    </source>
</evidence>
<evidence type="ECO:0000256" key="8">
    <source>
        <dbReference type="ARBA" id="ARBA00022801"/>
    </source>
</evidence>
<dbReference type="InterPro" id="IPR003586">
    <property type="entry name" value="Hint_dom_C"/>
</dbReference>
<evidence type="ECO:0000256" key="20">
    <source>
        <dbReference type="RuleBase" id="RU362085"/>
    </source>
</evidence>
<dbReference type="PANTHER" id="PTHR30153">
    <property type="entry name" value="REPLICATIVE DNA HELICASE DNAB"/>
    <property type="match status" value="1"/>
</dbReference>
<dbReference type="SMART" id="SM00382">
    <property type="entry name" value="AAA"/>
    <property type="match status" value="1"/>
</dbReference>